<dbReference type="Gene3D" id="2.160.10.10">
    <property type="entry name" value="Hexapeptide repeat proteins"/>
    <property type="match status" value="1"/>
</dbReference>
<dbReference type="AlphaFoldDB" id="A0A2M9BM02"/>
<dbReference type="InterPro" id="IPR050179">
    <property type="entry name" value="Trans_hexapeptide_repeat"/>
</dbReference>
<sequence>MIGYYSPEELAELGFAEVGENVKISKTATIYNTGLISIGSNVRIDNFCVIAVSGTSRLRIGSYSHISAFNFINGMGDITLGDFFTTAPYVRIFSSSDDYSGEHMANTMVPREAIGTESAPVVIQKHVLIGTGSTILQGVTLAEGTAVAAHALVTKSTEPFTLVGGVPARKLKDRSRNLLELEKKYFHGNTEG</sequence>
<comment type="caution">
    <text evidence="4">The sequence shown here is derived from an EMBL/GenBank/DDBJ whole genome shotgun (WGS) entry which is preliminary data.</text>
</comment>
<dbReference type="Proteomes" id="UP000228535">
    <property type="component" value="Unassembled WGS sequence"/>
</dbReference>
<accession>A0A2M9BM02</accession>
<keyword evidence="2 4" id="KW-0808">Transferase</keyword>
<evidence type="ECO:0000256" key="2">
    <source>
        <dbReference type="ARBA" id="ARBA00022679"/>
    </source>
</evidence>
<evidence type="ECO:0000256" key="3">
    <source>
        <dbReference type="ARBA" id="ARBA00023315"/>
    </source>
</evidence>
<keyword evidence="3" id="KW-0012">Acyltransferase</keyword>
<proteinExistence type="inferred from homology"/>
<dbReference type="PANTHER" id="PTHR43300">
    <property type="entry name" value="ACETYLTRANSFERASE"/>
    <property type="match status" value="1"/>
</dbReference>
<comment type="similarity">
    <text evidence="1">Belongs to the transferase hexapeptide repeat family.</text>
</comment>
<dbReference type="RefSeq" id="WP_211289890.1">
    <property type="nucleotide sequence ID" value="NZ_PGFA01000001.1"/>
</dbReference>
<dbReference type="GO" id="GO:0016746">
    <property type="term" value="F:acyltransferase activity"/>
    <property type="evidence" value="ECO:0007669"/>
    <property type="project" value="UniProtKB-KW"/>
</dbReference>
<dbReference type="SUPFAM" id="SSF51161">
    <property type="entry name" value="Trimeric LpxA-like enzymes"/>
    <property type="match status" value="1"/>
</dbReference>
<keyword evidence="5" id="KW-1185">Reference proteome</keyword>
<dbReference type="EMBL" id="PGFA01000001">
    <property type="protein sequence ID" value="PJJ58987.1"/>
    <property type="molecule type" value="Genomic_DNA"/>
</dbReference>
<dbReference type="InterPro" id="IPR011004">
    <property type="entry name" value="Trimer_LpxA-like_sf"/>
</dbReference>
<evidence type="ECO:0000256" key="1">
    <source>
        <dbReference type="ARBA" id="ARBA00007274"/>
    </source>
</evidence>
<reference evidence="4 5" key="1">
    <citation type="submission" date="2017-11" db="EMBL/GenBank/DDBJ databases">
        <title>Genomic Encyclopedia of Archaeal and Bacterial Type Strains, Phase II (KMG-II): From Individual Species to Whole Genera.</title>
        <authorList>
            <person name="Goeker M."/>
        </authorList>
    </citation>
    <scope>NUCLEOTIDE SEQUENCE [LARGE SCALE GENOMIC DNA]</scope>
    <source>
        <strain evidence="4 5">DSM 11115</strain>
    </source>
</reference>
<protein>
    <submittedName>
        <fullName evidence="4">Galactoside O-acetyltransferase</fullName>
    </submittedName>
</protein>
<gene>
    <name evidence="4" type="ORF">CLV45_0400</name>
</gene>
<evidence type="ECO:0000313" key="4">
    <source>
        <dbReference type="EMBL" id="PJJ58987.1"/>
    </source>
</evidence>
<organism evidence="4 5">
    <name type="scientific">Hymenobacter chitinivorans DSM 11115</name>
    <dbReference type="NCBI Taxonomy" id="1121954"/>
    <lineage>
        <taxon>Bacteria</taxon>
        <taxon>Pseudomonadati</taxon>
        <taxon>Bacteroidota</taxon>
        <taxon>Cytophagia</taxon>
        <taxon>Cytophagales</taxon>
        <taxon>Hymenobacteraceae</taxon>
        <taxon>Hymenobacter</taxon>
    </lineage>
</organism>
<evidence type="ECO:0000313" key="5">
    <source>
        <dbReference type="Proteomes" id="UP000228535"/>
    </source>
</evidence>
<dbReference type="PANTHER" id="PTHR43300:SF12">
    <property type="entry name" value="CHLORAMPHENICOL ACETYLTRANSFERASE"/>
    <property type="match status" value="1"/>
</dbReference>
<name>A0A2M9BM02_9BACT</name>
<dbReference type="CDD" id="cd04647">
    <property type="entry name" value="LbH_MAT_like"/>
    <property type="match status" value="1"/>
</dbReference>